<dbReference type="Gene3D" id="3.30.160.60">
    <property type="entry name" value="Classic Zinc Finger"/>
    <property type="match status" value="16"/>
</dbReference>
<feature type="region of interest" description="Disordered" evidence="9">
    <location>
        <begin position="856"/>
        <end position="876"/>
    </location>
</feature>
<feature type="domain" description="C2H2-type" evidence="10">
    <location>
        <begin position="1009"/>
        <end position="1029"/>
    </location>
</feature>
<dbReference type="SUPFAM" id="SSF57667">
    <property type="entry name" value="beta-beta-alpha zinc fingers"/>
    <property type="match status" value="10"/>
</dbReference>
<evidence type="ECO:0000256" key="1">
    <source>
        <dbReference type="ARBA" id="ARBA00004123"/>
    </source>
</evidence>
<evidence type="ECO:0000313" key="12">
    <source>
        <dbReference type="RefSeq" id="XP_060547189.1"/>
    </source>
</evidence>
<feature type="domain" description="C2H2-type" evidence="10">
    <location>
        <begin position="953"/>
        <end position="973"/>
    </location>
</feature>
<feature type="domain" description="C2H2-type" evidence="10">
    <location>
        <begin position="368"/>
        <end position="388"/>
    </location>
</feature>
<keyword evidence="4" id="KW-0863">Zinc-finger</keyword>
<sequence>MEGKHPADAAVGKSPTAAQPWSFGKNGANPGQKTQNNEANSSEVKSCHFRKVQFQEGRSPRDVCTQLHRLCCQWLQPERHTKAEMLDLVLLEQFLAVLPPTVEKWVRECGAETSSQAVDLAEGFLLTQELENIQEELQKSLEDVYDYPKEGKDSSKFSQELQFRESFQKDQSQETRPENRKLSLVFLESPPLSGGAVRVLEFLPQDVVSFEEVAVYFSEEEWSQLDPAQKALHGEVMLENSRNLASLGYNRQENKNYKAEGQAMHPKEEKGKFADQSSETSQSQNGIIKGFPRISWLPNHTGINTGEKPYKCSECGKSFNKSAHLISHKKTHSEDKQFTCKECGKTLCNNHSLRSHERNHTGERPYKCMECGKSFSCSSNLTSHKRIHTGEKPYKCMECGKTFIHSSYLNSHKRIHTGEKPYQCVDCGEGFRWNCDLTSHKRIHTGEKPYECKECGRSFSFSSSLNSHKRIHTTEKRYQCVDCGEGFRWICDLTSHKRIHTGEKPYECMECGKSFARSNALTCHRRIHTQGKPYQPRKYGKSFNSNKGNPRFMTAIEISVAKQDTCGDPWVHFGALLETREKMEGQHPADAEVRKGPPAAQPWSCGKNGASPGQKSHEEASNTSEVQCCHFTKVQFQEGSRPRDVCTQLHYLCCQWLQPEKHTKAQMLDLVLLEQLLAVLPPEMARWVRECGAETSSQAVSLAEGFLLTQEEENMQEELQKSLEAVTEYPKRGKDSFRSSQELLFRENFQKDQSQNATQESRKLSLPFLESPLCAGAEGLAEPLLQGVVSFEEVAVYFSEEEWSQLDADQKELYREVMLENSRNHLSLGFNGQQKKNYKEESQAIYSKGGKRKFVDQMQPKSDETKQSQSGINKSLPRVSWLPNHTVIDKAERPYKSMECGKTFNKSSHLFFHKKTHSEEKRFTCMECGKSFCDNYSLIIHRRNHTGERPYKCMECGKSFTCSSHLNGHKMVHTGEKPYQCMECGKSFRCRSTLNRHKRIHTGERPYKCMECGKTFPYSSHLNAHKSNHTGEKPYKCVECGKGFVWNSSLASHKRTHTGEKPYQCMECGKSFTRSNGLNFHKRSHTEEKSYKCLQCGEGFRKSCDLISHKRIHTGGKTI</sequence>
<evidence type="ECO:0000256" key="7">
    <source>
        <dbReference type="ARBA" id="ARBA00023163"/>
    </source>
</evidence>
<dbReference type="InterPro" id="IPR038269">
    <property type="entry name" value="SCAN_sf"/>
</dbReference>
<dbReference type="CDD" id="cd07936">
    <property type="entry name" value="SCAN"/>
    <property type="match status" value="1"/>
</dbReference>
<dbReference type="GeneID" id="117673398"/>
<feature type="domain" description="C2H2-type" evidence="10">
    <location>
        <begin position="424"/>
        <end position="444"/>
    </location>
</feature>
<dbReference type="Pfam" id="PF01352">
    <property type="entry name" value="KRAB"/>
    <property type="match status" value="2"/>
</dbReference>
<dbReference type="CDD" id="cd07765">
    <property type="entry name" value="KRAB_A-box"/>
    <property type="match status" value="2"/>
</dbReference>
<feature type="compositionally biased region" description="Polar residues" evidence="9">
    <location>
        <begin position="29"/>
        <end position="42"/>
    </location>
</feature>
<protein>
    <submittedName>
        <fullName evidence="12">Zinc finger protein 420-like</fullName>
    </submittedName>
</protein>
<feature type="domain" description="C2H2-type" evidence="10">
    <location>
        <begin position="1065"/>
        <end position="1085"/>
    </location>
</feature>
<dbReference type="Gene3D" id="1.10.4020.10">
    <property type="entry name" value="DNA breaking-rejoining enzymes"/>
    <property type="match status" value="2"/>
</dbReference>
<evidence type="ECO:0000256" key="9">
    <source>
        <dbReference type="SAM" id="MobiDB-lite"/>
    </source>
</evidence>
<feature type="region of interest" description="Disordered" evidence="9">
    <location>
        <begin position="1"/>
        <end position="42"/>
    </location>
</feature>
<feature type="compositionally biased region" description="Polar residues" evidence="9">
    <location>
        <begin position="275"/>
        <end position="285"/>
    </location>
</feature>
<dbReference type="SMART" id="SM00431">
    <property type="entry name" value="SCAN"/>
    <property type="match status" value="2"/>
</dbReference>
<evidence type="ECO:0000256" key="4">
    <source>
        <dbReference type="ARBA" id="ARBA00022771"/>
    </source>
</evidence>
<keyword evidence="5" id="KW-0862">Zinc</keyword>
<feature type="domain" description="C2H2-type" evidence="10">
    <location>
        <begin position="480"/>
        <end position="500"/>
    </location>
</feature>
<feature type="compositionally biased region" description="Basic and acidic residues" evidence="9">
    <location>
        <begin position="583"/>
        <end position="595"/>
    </location>
</feature>
<dbReference type="SMART" id="SM00355">
    <property type="entry name" value="ZnF_C2H2"/>
    <property type="match status" value="16"/>
</dbReference>
<evidence type="ECO:0000256" key="3">
    <source>
        <dbReference type="ARBA" id="ARBA00022737"/>
    </source>
</evidence>
<dbReference type="SMART" id="SM00349">
    <property type="entry name" value="KRAB"/>
    <property type="match status" value="2"/>
</dbReference>
<dbReference type="InterPro" id="IPR003309">
    <property type="entry name" value="SCAN_dom"/>
</dbReference>
<evidence type="ECO:0000259" key="10">
    <source>
        <dbReference type="PROSITE" id="PS00028"/>
    </source>
</evidence>
<dbReference type="InterPro" id="IPR036236">
    <property type="entry name" value="Znf_C2H2_sf"/>
</dbReference>
<keyword evidence="8" id="KW-0539">Nucleus</keyword>
<feature type="region of interest" description="Disordered" evidence="9">
    <location>
        <begin position="259"/>
        <end position="285"/>
    </location>
</feature>
<dbReference type="PANTHER" id="PTHR24394">
    <property type="entry name" value="ZINC FINGER PROTEIN"/>
    <property type="match status" value="1"/>
</dbReference>
<gene>
    <name evidence="12" type="primary">LOC117673398</name>
</gene>
<evidence type="ECO:0000313" key="11">
    <source>
        <dbReference type="Proteomes" id="UP001652622"/>
    </source>
</evidence>
<keyword evidence="3" id="KW-0677">Repeat</keyword>
<keyword evidence="7" id="KW-0804">Transcription</keyword>
<keyword evidence="6" id="KW-0805">Transcription regulation</keyword>
<evidence type="ECO:0000256" key="5">
    <source>
        <dbReference type="ARBA" id="ARBA00022833"/>
    </source>
</evidence>
<dbReference type="InterPro" id="IPR036051">
    <property type="entry name" value="KRAB_dom_sf"/>
</dbReference>
<reference evidence="12" key="1">
    <citation type="submission" date="2025-08" db="UniProtKB">
        <authorList>
            <consortium name="RefSeq"/>
        </authorList>
    </citation>
    <scope>IDENTIFICATION</scope>
    <source>
        <tissue evidence="12">Blood</tissue>
    </source>
</reference>
<dbReference type="SUPFAM" id="SSF109640">
    <property type="entry name" value="KRAB domain (Kruppel-associated box)"/>
    <property type="match status" value="2"/>
</dbReference>
<feature type="domain" description="C2H2-type" evidence="10">
    <location>
        <begin position="1093"/>
        <end position="1113"/>
    </location>
</feature>
<accession>A0ABM3ZFN7</accession>
<keyword evidence="2" id="KW-0479">Metal-binding</keyword>
<feature type="domain" description="C2H2-type" evidence="10">
    <location>
        <begin position="396"/>
        <end position="416"/>
    </location>
</feature>
<feature type="domain" description="C2H2-type" evidence="10">
    <location>
        <begin position="925"/>
        <end position="945"/>
    </location>
</feature>
<dbReference type="RefSeq" id="XP_060547189.1">
    <property type="nucleotide sequence ID" value="XM_060691206.1"/>
</dbReference>
<dbReference type="SUPFAM" id="SSF47353">
    <property type="entry name" value="Retrovirus capsid dimerization domain-like"/>
    <property type="match status" value="2"/>
</dbReference>
<feature type="domain" description="C2H2-type" evidence="10">
    <location>
        <begin position="1037"/>
        <end position="1057"/>
    </location>
</feature>
<feature type="domain" description="C2H2-type" evidence="10">
    <location>
        <begin position="508"/>
        <end position="528"/>
    </location>
</feature>
<dbReference type="Pfam" id="PF00096">
    <property type="entry name" value="zf-C2H2"/>
    <property type="match status" value="12"/>
</dbReference>
<dbReference type="PANTHER" id="PTHR24394:SF48">
    <property type="entry name" value="ZINC FINGER PROTEIN 771"/>
    <property type="match status" value="1"/>
</dbReference>
<keyword evidence="11" id="KW-1185">Reference proteome</keyword>
<organism evidence="11 12">
    <name type="scientific">Pantherophis guttatus</name>
    <name type="common">Corn snake</name>
    <name type="synonym">Elaphe guttata</name>
    <dbReference type="NCBI Taxonomy" id="94885"/>
    <lineage>
        <taxon>Eukaryota</taxon>
        <taxon>Metazoa</taxon>
        <taxon>Chordata</taxon>
        <taxon>Craniata</taxon>
        <taxon>Vertebrata</taxon>
        <taxon>Euteleostomi</taxon>
        <taxon>Lepidosauria</taxon>
        <taxon>Squamata</taxon>
        <taxon>Bifurcata</taxon>
        <taxon>Unidentata</taxon>
        <taxon>Episquamata</taxon>
        <taxon>Toxicofera</taxon>
        <taxon>Serpentes</taxon>
        <taxon>Colubroidea</taxon>
        <taxon>Colubridae</taxon>
        <taxon>Colubrinae</taxon>
        <taxon>Pantherophis</taxon>
    </lineage>
</organism>
<dbReference type="PROSITE" id="PS00028">
    <property type="entry name" value="ZINC_FINGER_C2H2_1"/>
    <property type="match status" value="15"/>
</dbReference>
<comment type="subcellular location">
    <subcellularLocation>
        <location evidence="1">Nucleus</location>
    </subcellularLocation>
</comment>
<evidence type="ECO:0000256" key="2">
    <source>
        <dbReference type="ARBA" id="ARBA00022723"/>
    </source>
</evidence>
<feature type="domain" description="C2H2-type" evidence="10">
    <location>
        <begin position="981"/>
        <end position="1001"/>
    </location>
</feature>
<dbReference type="Gene3D" id="6.10.140.140">
    <property type="match status" value="2"/>
</dbReference>
<feature type="domain" description="C2H2-type" evidence="10">
    <location>
        <begin position="312"/>
        <end position="332"/>
    </location>
</feature>
<dbReference type="InterPro" id="IPR013087">
    <property type="entry name" value="Znf_C2H2_type"/>
</dbReference>
<evidence type="ECO:0000256" key="6">
    <source>
        <dbReference type="ARBA" id="ARBA00023015"/>
    </source>
</evidence>
<feature type="region of interest" description="Disordered" evidence="9">
    <location>
        <begin position="583"/>
        <end position="622"/>
    </location>
</feature>
<dbReference type="InterPro" id="IPR001909">
    <property type="entry name" value="KRAB"/>
</dbReference>
<name>A0ABM3ZFN7_PANGU</name>
<feature type="domain" description="C2H2-type" evidence="10">
    <location>
        <begin position="340"/>
        <end position="360"/>
    </location>
</feature>
<proteinExistence type="predicted"/>
<feature type="domain" description="C2H2-type" evidence="10">
    <location>
        <begin position="452"/>
        <end position="472"/>
    </location>
</feature>
<dbReference type="Pfam" id="PF02023">
    <property type="entry name" value="SCAN"/>
    <property type="match status" value="2"/>
</dbReference>
<evidence type="ECO:0000256" key="8">
    <source>
        <dbReference type="ARBA" id="ARBA00023242"/>
    </source>
</evidence>
<dbReference type="Proteomes" id="UP001652622">
    <property type="component" value="Unplaced"/>
</dbReference>